<evidence type="ECO:0000313" key="2">
    <source>
        <dbReference type="Proteomes" id="UP000228754"/>
    </source>
</evidence>
<dbReference type="InterPro" id="IPR009319">
    <property type="entry name" value="Phage_A118_VSP1"/>
</dbReference>
<sequence>MARLSRNKLEQMTWPIAKIYTEIQTEILESIAEALANDQNALEDDVNAWYTMKLEQIGPIRQQGIKIIAKKSGLKTSKVSEILLNVGLAAIDSNESLLKRAMKAGAPLTEAPQPRDDPAIWRVLEAFERQSSSIFNMINTSMLNNCEQVYRDILTKATADVITGMKTPQQALRSTLGGWAERGIPTLTKSNGARMYAEEYATQVIRTMGNRVANDMQDARFDSWGVDLVEISSHEGARPNCAPYQGQIYSRSGNDPKYPALSDTSMGEPDGLFGINCGHFQYPYIPGVSTQRYRPVDEEKNEDAYENSQKQRNLERFIRKGKRELAVFEKLGDEVGMKRAQAKISRRQAQLREFIDETGRTRRRDREQVYA</sequence>
<comment type="caution">
    <text evidence="1">The sequence shown here is derived from an EMBL/GenBank/DDBJ whole genome shotgun (WGS) entry which is preliminary data.</text>
</comment>
<reference evidence="1 2" key="1">
    <citation type="submission" date="2017-06" db="EMBL/GenBank/DDBJ databases">
        <title>Draft Genome Sequence of Bacillus sp Strain 36R Isolated from saline sediment at Atanasia, Sonora, Mexico.</title>
        <authorList>
            <person name="Sanchez Diaz R."/>
            <person name="Quiroz Macias M.E."/>
            <person name="Ibarra Gamez J.C."/>
            <person name="Enciso Ibarra J."/>
            <person name="Gomez Gil B."/>
            <person name="Galaviz Silva L."/>
        </authorList>
    </citation>
    <scope>NUCLEOTIDE SEQUENCE [LARGE SCALE GENOMIC DNA]</scope>
    <source>
        <strain evidence="1 2">36R_ATNSAL</strain>
    </source>
</reference>
<gene>
    <name evidence="1" type="ORF">CEY02_19580</name>
</gene>
<organism evidence="1 2">
    <name type="scientific">Bacillus pumilus</name>
    <name type="common">Bacillus mesentericus</name>
    <dbReference type="NCBI Taxonomy" id="1408"/>
    <lineage>
        <taxon>Bacteria</taxon>
        <taxon>Bacillati</taxon>
        <taxon>Bacillota</taxon>
        <taxon>Bacilli</taxon>
        <taxon>Bacillales</taxon>
        <taxon>Bacillaceae</taxon>
        <taxon>Bacillus</taxon>
    </lineage>
</organism>
<dbReference type="OrthoDB" id="3197444at2"/>
<dbReference type="Pfam" id="PF06152">
    <property type="entry name" value="Phage_min_cap2"/>
    <property type="match status" value="1"/>
</dbReference>
<protein>
    <submittedName>
        <fullName evidence="1">Minor capsid protein</fullName>
    </submittedName>
</protein>
<dbReference type="AlphaFoldDB" id="A0A2A5IL03"/>
<dbReference type="Proteomes" id="UP000228754">
    <property type="component" value="Unassembled WGS sequence"/>
</dbReference>
<accession>A0A2A5IL03</accession>
<dbReference type="EMBL" id="NKHG01000134">
    <property type="protein sequence ID" value="PCK17729.1"/>
    <property type="molecule type" value="Genomic_DNA"/>
</dbReference>
<proteinExistence type="predicted"/>
<evidence type="ECO:0000313" key="1">
    <source>
        <dbReference type="EMBL" id="PCK17729.1"/>
    </source>
</evidence>
<name>A0A2A5IL03_BACPU</name>
<dbReference type="GO" id="GO:0005198">
    <property type="term" value="F:structural molecule activity"/>
    <property type="evidence" value="ECO:0007669"/>
    <property type="project" value="InterPro"/>
</dbReference>